<evidence type="ECO:0000313" key="2">
    <source>
        <dbReference type="Proteomes" id="UP001172673"/>
    </source>
</evidence>
<sequence length="322" mass="36671">MVALAAAYESYRSGVNRSEDIISRHNLAIRAFTSKPTSLDLSLILCRLFSSTAKRMGDWDSAAVHIHHGGNILREAHHQGKAVSELASLMAPTFLCTTENILGGDLGLQTIFKTQQAPLTILKTIHAEYSQTLRLVRRHKNDISSPNRSFLLIAWSVMTQAMYSTMHPDLMLFTTEDPIVPARQVKANLADSGSLLDLRDLEVTCLSLFREIRSSLVKSKQDRQMLNPLQERLKICVDNFVVQGFEIEPRMTAGTFWHDDIDTVCPFSHNHHQSRFHRDRCFPEIEHATREKEKYYMEFVCPYRSGFMPTFYSDAGNDFIST</sequence>
<comment type="caution">
    <text evidence="1">The sequence shown here is derived from an EMBL/GenBank/DDBJ whole genome shotgun (WGS) entry which is preliminary data.</text>
</comment>
<proteinExistence type="predicted"/>
<keyword evidence="2" id="KW-1185">Reference proteome</keyword>
<evidence type="ECO:0000313" key="1">
    <source>
        <dbReference type="EMBL" id="KAJ9605950.1"/>
    </source>
</evidence>
<reference evidence="1" key="1">
    <citation type="submission" date="2022-10" db="EMBL/GenBank/DDBJ databases">
        <title>Culturing micro-colonial fungi from biological soil crusts in the Mojave desert and describing Neophaeococcomyces mojavensis, and introducing the new genera and species Taxawa tesnikishii.</title>
        <authorList>
            <person name="Kurbessoian T."/>
            <person name="Stajich J.E."/>
        </authorList>
    </citation>
    <scope>NUCLEOTIDE SEQUENCE</scope>
    <source>
        <strain evidence="1">TK_41</strain>
    </source>
</reference>
<dbReference type="EMBL" id="JAPDRK010000015">
    <property type="protein sequence ID" value="KAJ9605950.1"/>
    <property type="molecule type" value="Genomic_DNA"/>
</dbReference>
<protein>
    <submittedName>
        <fullName evidence="1">Uncharacterized protein</fullName>
    </submittedName>
</protein>
<name>A0AA38X3D6_9EURO</name>
<gene>
    <name evidence="1" type="ORF">H2200_009799</name>
</gene>
<organism evidence="1 2">
    <name type="scientific">Cladophialophora chaetospira</name>
    <dbReference type="NCBI Taxonomy" id="386627"/>
    <lineage>
        <taxon>Eukaryota</taxon>
        <taxon>Fungi</taxon>
        <taxon>Dikarya</taxon>
        <taxon>Ascomycota</taxon>
        <taxon>Pezizomycotina</taxon>
        <taxon>Eurotiomycetes</taxon>
        <taxon>Chaetothyriomycetidae</taxon>
        <taxon>Chaetothyriales</taxon>
        <taxon>Herpotrichiellaceae</taxon>
        <taxon>Cladophialophora</taxon>
    </lineage>
</organism>
<dbReference type="AlphaFoldDB" id="A0AA38X3D6"/>
<accession>A0AA38X3D6</accession>
<dbReference type="Proteomes" id="UP001172673">
    <property type="component" value="Unassembled WGS sequence"/>
</dbReference>